<evidence type="ECO:0000313" key="2">
    <source>
        <dbReference type="Proteomes" id="UP000053268"/>
    </source>
</evidence>
<protein>
    <submittedName>
        <fullName evidence="1">Uncharacterized protein</fullName>
    </submittedName>
</protein>
<dbReference type="EMBL" id="KQ459589">
    <property type="protein sequence ID" value="KPI97623.1"/>
    <property type="molecule type" value="Genomic_DNA"/>
</dbReference>
<name>A0A194PX80_PAPXU</name>
<keyword evidence="2" id="KW-1185">Reference proteome</keyword>
<gene>
    <name evidence="1" type="ORF">RR46_07370</name>
</gene>
<evidence type="ECO:0000313" key="1">
    <source>
        <dbReference type="EMBL" id="KPI97623.1"/>
    </source>
</evidence>
<dbReference type="AlphaFoldDB" id="A0A194PX80"/>
<dbReference type="Proteomes" id="UP000053268">
    <property type="component" value="Unassembled WGS sequence"/>
</dbReference>
<organism evidence="1 2">
    <name type="scientific">Papilio xuthus</name>
    <name type="common">Asian swallowtail butterfly</name>
    <dbReference type="NCBI Taxonomy" id="66420"/>
    <lineage>
        <taxon>Eukaryota</taxon>
        <taxon>Metazoa</taxon>
        <taxon>Ecdysozoa</taxon>
        <taxon>Arthropoda</taxon>
        <taxon>Hexapoda</taxon>
        <taxon>Insecta</taxon>
        <taxon>Pterygota</taxon>
        <taxon>Neoptera</taxon>
        <taxon>Endopterygota</taxon>
        <taxon>Lepidoptera</taxon>
        <taxon>Glossata</taxon>
        <taxon>Ditrysia</taxon>
        <taxon>Papilionoidea</taxon>
        <taxon>Papilionidae</taxon>
        <taxon>Papilioninae</taxon>
        <taxon>Papilio</taxon>
    </lineage>
</organism>
<reference evidence="1 2" key="1">
    <citation type="journal article" date="2015" name="Nat. Commun.">
        <title>Outbred genome sequencing and CRISPR/Cas9 gene editing in butterflies.</title>
        <authorList>
            <person name="Li X."/>
            <person name="Fan D."/>
            <person name="Zhang W."/>
            <person name="Liu G."/>
            <person name="Zhang L."/>
            <person name="Zhao L."/>
            <person name="Fang X."/>
            <person name="Chen L."/>
            <person name="Dong Y."/>
            <person name="Chen Y."/>
            <person name="Ding Y."/>
            <person name="Zhao R."/>
            <person name="Feng M."/>
            <person name="Zhu Y."/>
            <person name="Feng Y."/>
            <person name="Jiang X."/>
            <person name="Zhu D."/>
            <person name="Xiang H."/>
            <person name="Feng X."/>
            <person name="Li S."/>
            <person name="Wang J."/>
            <person name="Zhang G."/>
            <person name="Kronforst M.R."/>
            <person name="Wang W."/>
        </authorList>
    </citation>
    <scope>NUCLEOTIDE SEQUENCE [LARGE SCALE GENOMIC DNA]</scope>
    <source>
        <strain evidence="1">Ya'a_city_454_Px</strain>
        <tissue evidence="1">Whole body</tissue>
    </source>
</reference>
<accession>A0A194PX80</accession>
<sequence>MPQERRRGAARVEVSLSFGRGRAGAGGGGRRRAVRVGRAREAHAAGAGSSGHVATNDDSCCHACDVSNAVRTYGVRLGPALRRRRVERPRPACLPATACCSTQ</sequence>
<proteinExistence type="predicted"/>